<evidence type="ECO:0000259" key="7">
    <source>
        <dbReference type="Pfam" id="PF03016"/>
    </source>
</evidence>
<dbReference type="InterPro" id="IPR040911">
    <property type="entry name" value="Exostosin_GT47"/>
</dbReference>
<comment type="similarity">
    <text evidence="2">Belongs to the glycosyltransferase 47 family.</text>
</comment>
<protein>
    <recommendedName>
        <fullName evidence="7">Exostosin GT47 domain-containing protein</fullName>
    </recommendedName>
</protein>
<dbReference type="EMBL" id="JADBGQ010000007">
    <property type="protein sequence ID" value="KAG5390219.1"/>
    <property type="molecule type" value="Genomic_DNA"/>
</dbReference>
<keyword evidence="6" id="KW-0333">Golgi apparatus</keyword>
<dbReference type="PANTHER" id="PTHR11062">
    <property type="entry name" value="EXOSTOSIN HEPARAN SULFATE GLYCOSYLTRANSFERASE -RELATED"/>
    <property type="match status" value="1"/>
</dbReference>
<evidence type="ECO:0000256" key="1">
    <source>
        <dbReference type="ARBA" id="ARBA00004323"/>
    </source>
</evidence>
<dbReference type="Pfam" id="PF03016">
    <property type="entry name" value="Exostosin_GT47"/>
    <property type="match status" value="1"/>
</dbReference>
<dbReference type="Proteomes" id="UP000823674">
    <property type="component" value="Chromosome A08"/>
</dbReference>
<reference evidence="8 9" key="1">
    <citation type="submission" date="2021-03" db="EMBL/GenBank/DDBJ databases">
        <authorList>
            <person name="King G.J."/>
            <person name="Bancroft I."/>
            <person name="Baten A."/>
            <person name="Bloomfield J."/>
            <person name="Borpatragohain P."/>
            <person name="He Z."/>
            <person name="Irish N."/>
            <person name="Irwin J."/>
            <person name="Liu K."/>
            <person name="Mauleon R.P."/>
            <person name="Moore J."/>
            <person name="Morris R."/>
            <person name="Ostergaard L."/>
            <person name="Wang B."/>
            <person name="Wells R."/>
        </authorList>
    </citation>
    <scope>NUCLEOTIDE SEQUENCE [LARGE SCALE GENOMIC DNA]</scope>
    <source>
        <strain evidence="8">R-o-18</strain>
        <tissue evidence="8">Leaf</tissue>
    </source>
</reference>
<evidence type="ECO:0000256" key="6">
    <source>
        <dbReference type="ARBA" id="ARBA00023034"/>
    </source>
</evidence>
<evidence type="ECO:0000256" key="4">
    <source>
        <dbReference type="ARBA" id="ARBA00022679"/>
    </source>
</evidence>
<keyword evidence="4" id="KW-0808">Transferase</keyword>
<accession>A0ABQ7LUJ3</accession>
<organism evidence="8 9">
    <name type="scientific">Brassica rapa subsp. trilocularis</name>
    <dbReference type="NCBI Taxonomy" id="1813537"/>
    <lineage>
        <taxon>Eukaryota</taxon>
        <taxon>Viridiplantae</taxon>
        <taxon>Streptophyta</taxon>
        <taxon>Embryophyta</taxon>
        <taxon>Tracheophyta</taxon>
        <taxon>Spermatophyta</taxon>
        <taxon>Magnoliopsida</taxon>
        <taxon>eudicotyledons</taxon>
        <taxon>Gunneridae</taxon>
        <taxon>Pentapetalae</taxon>
        <taxon>rosids</taxon>
        <taxon>malvids</taxon>
        <taxon>Brassicales</taxon>
        <taxon>Brassicaceae</taxon>
        <taxon>Brassiceae</taxon>
        <taxon>Brassica</taxon>
    </lineage>
</organism>
<evidence type="ECO:0000256" key="3">
    <source>
        <dbReference type="ARBA" id="ARBA00022676"/>
    </source>
</evidence>
<dbReference type="InterPro" id="IPR004263">
    <property type="entry name" value="Exostosin"/>
</dbReference>
<evidence type="ECO:0000256" key="2">
    <source>
        <dbReference type="ARBA" id="ARBA00010271"/>
    </source>
</evidence>
<keyword evidence="9" id="KW-1185">Reference proteome</keyword>
<proteinExistence type="inferred from homology"/>
<evidence type="ECO:0000256" key="5">
    <source>
        <dbReference type="ARBA" id="ARBA00022968"/>
    </source>
</evidence>
<feature type="domain" description="Exostosin GT47" evidence="7">
    <location>
        <begin position="86"/>
        <end position="376"/>
    </location>
</feature>
<keyword evidence="3" id="KW-0328">Glycosyltransferase</keyword>
<evidence type="ECO:0000313" key="9">
    <source>
        <dbReference type="Proteomes" id="UP000823674"/>
    </source>
</evidence>
<evidence type="ECO:0000313" key="8">
    <source>
        <dbReference type="EMBL" id="KAG5390219.1"/>
    </source>
</evidence>
<comment type="caution">
    <text evidence="8">The sequence shown here is derived from an EMBL/GenBank/DDBJ whole genome shotgun (WGS) entry which is preliminary data.</text>
</comment>
<dbReference type="PANTHER" id="PTHR11062:SF43">
    <property type="entry name" value="EXOSTOSIN FAMILY PROTEIN"/>
    <property type="match status" value="1"/>
</dbReference>
<gene>
    <name evidence="8" type="primary">A08g509500.1_BraROA</name>
    <name evidence="8" type="ORF">IGI04_031760</name>
</gene>
<keyword evidence="5" id="KW-0735">Signal-anchor</keyword>
<name>A0ABQ7LUJ3_BRACM</name>
<comment type="subcellular location">
    <subcellularLocation>
        <location evidence="1">Golgi apparatus membrane</location>
        <topology evidence="1">Single-pass type II membrane protein</topology>
    </subcellularLocation>
</comment>
<sequence length="424" mass="48727">MTITKPPQLSFSAASSPLCSLKGSLLTVAVLTFLSLFYLSLNSLRTPPPSPIVLESTIHVPQTKDEDYSDVYHSPDSFRLNYAEMERKFKIYIYPDGDPNTFFQTPRKVTGKYASEGFFFKNIRESHFRTLDPEEADLFFVPVSPHKMRGNGTSYEDMTVIVRDYVDGLIAKYPYWNRTLGADHFFVTCHDVGVRAFEGSPVMIKNTIRVVCSPSYNVGFVPHKDVALPQVLQPFALPAGGNDVENRTLIILLLNGGVTYRTTLGFWAGHRNSKIRVILARVWENDTELDISNNRINRATGHLVYQKRFYRTKFCICPGGSQVNSARITDSIHYGCVPVILSDYYDLPFSDILDWRKFAVVLRERDVYDLKQILKNISQSEFVSLHNNLVKVQKHFQWNTPPVKFDAFHMIMYELWLRHHVIKY</sequence>
<keyword evidence="5" id="KW-0812">Transmembrane</keyword>